<evidence type="ECO:0000313" key="1">
    <source>
        <dbReference type="EMBL" id="CAE7419573.1"/>
    </source>
</evidence>
<dbReference type="Gene3D" id="3.40.50.11340">
    <property type="match status" value="1"/>
</dbReference>
<comment type="caution">
    <text evidence="1">The sequence shown here is derived from an EMBL/GenBank/DDBJ whole genome shotgun (WGS) entry which is preliminary data.</text>
</comment>
<dbReference type="Proteomes" id="UP000649617">
    <property type="component" value="Unassembled WGS sequence"/>
</dbReference>
<proteinExistence type="predicted"/>
<dbReference type="OrthoDB" id="72053at2759"/>
<sequence>VLSSHSVLEMPLGLPTRRYFQAISCRKAWCEGVVPGEAVKTTLGGKKCSELPSHALVRDQPSCMCYDAEYKVQLAMCVSTCPGLGPAPAPAGGDNCAVGDTSCTAGAAPGNGGPRRFLLYDTKYGEGFNLQREVYPRAGWVVAEANKALAGKCGSKQDGDCARWVLVLPPWCQVVHWWTGPEHVGRSGSRLGSRVI</sequence>
<dbReference type="AlphaFoldDB" id="A0A812R4Y0"/>
<evidence type="ECO:0000313" key="2">
    <source>
        <dbReference type="Proteomes" id="UP000649617"/>
    </source>
</evidence>
<reference evidence="1" key="1">
    <citation type="submission" date="2021-02" db="EMBL/GenBank/DDBJ databases">
        <authorList>
            <person name="Dougan E. K."/>
            <person name="Rhodes N."/>
            <person name="Thang M."/>
            <person name="Chan C."/>
        </authorList>
    </citation>
    <scope>NUCLEOTIDE SEQUENCE</scope>
</reference>
<protein>
    <submittedName>
        <fullName evidence="1">POFUT2 protein</fullName>
    </submittedName>
</protein>
<dbReference type="EMBL" id="CAJNIZ010019002">
    <property type="protein sequence ID" value="CAE7419573.1"/>
    <property type="molecule type" value="Genomic_DNA"/>
</dbReference>
<feature type="non-terminal residue" evidence="1">
    <location>
        <position position="1"/>
    </location>
</feature>
<keyword evidence="2" id="KW-1185">Reference proteome</keyword>
<accession>A0A812R4Y0</accession>
<gene>
    <name evidence="1" type="primary">POFUT2</name>
    <name evidence="1" type="ORF">SPIL2461_LOCUS10323</name>
</gene>
<name>A0A812R4Y0_SYMPI</name>
<organism evidence="1 2">
    <name type="scientific">Symbiodinium pilosum</name>
    <name type="common">Dinoflagellate</name>
    <dbReference type="NCBI Taxonomy" id="2952"/>
    <lineage>
        <taxon>Eukaryota</taxon>
        <taxon>Sar</taxon>
        <taxon>Alveolata</taxon>
        <taxon>Dinophyceae</taxon>
        <taxon>Suessiales</taxon>
        <taxon>Symbiodiniaceae</taxon>
        <taxon>Symbiodinium</taxon>
    </lineage>
</organism>